<reference evidence="2" key="5">
    <citation type="journal article" date="2021" name="G3 (Bethesda)">
        <title>Aegilops tauschii genome assembly Aet v5.0 features greater sequence contiguity and improved annotation.</title>
        <authorList>
            <person name="Wang L."/>
            <person name="Zhu T."/>
            <person name="Rodriguez J.C."/>
            <person name="Deal K.R."/>
            <person name="Dubcovsky J."/>
            <person name="McGuire P.E."/>
            <person name="Lux T."/>
            <person name="Spannagl M."/>
            <person name="Mayer K.F.X."/>
            <person name="Baldrich P."/>
            <person name="Meyers B.C."/>
            <person name="Huo N."/>
            <person name="Gu Y.Q."/>
            <person name="Zhou H."/>
            <person name="Devos K.M."/>
            <person name="Bennetzen J.L."/>
            <person name="Unver T."/>
            <person name="Budak H."/>
            <person name="Gulick P.J."/>
            <person name="Galiba G."/>
            <person name="Kalapos B."/>
            <person name="Nelson D.R."/>
            <person name="Li P."/>
            <person name="You F.M."/>
            <person name="Luo M.C."/>
            <person name="Dvorak J."/>
        </authorList>
    </citation>
    <scope>NUCLEOTIDE SEQUENCE [LARGE SCALE GENOMIC DNA]</scope>
    <source>
        <strain evidence="2">cv. AL8/78</strain>
    </source>
</reference>
<sequence>CIQNANADANDAAPSPQSRLRPTQSPALPRLLAAADTCEGPATAAAFRPHH</sequence>
<feature type="compositionally biased region" description="Low complexity" evidence="1">
    <location>
        <begin position="1"/>
        <end position="13"/>
    </location>
</feature>
<reference evidence="3" key="1">
    <citation type="journal article" date="2014" name="Science">
        <title>Ancient hybridizations among the ancestral genomes of bread wheat.</title>
        <authorList>
            <consortium name="International Wheat Genome Sequencing Consortium,"/>
            <person name="Marcussen T."/>
            <person name="Sandve S.R."/>
            <person name="Heier L."/>
            <person name="Spannagl M."/>
            <person name="Pfeifer M."/>
            <person name="Jakobsen K.S."/>
            <person name="Wulff B.B."/>
            <person name="Steuernagel B."/>
            <person name="Mayer K.F."/>
            <person name="Olsen O.A."/>
        </authorList>
    </citation>
    <scope>NUCLEOTIDE SEQUENCE [LARGE SCALE GENOMIC DNA]</scope>
    <source>
        <strain evidence="3">cv. AL8/78</strain>
    </source>
</reference>
<accession>A0A453QVC1</accession>
<dbReference type="Proteomes" id="UP000015105">
    <property type="component" value="Chromosome 7D"/>
</dbReference>
<reference evidence="3" key="2">
    <citation type="journal article" date="2017" name="Nat. Plants">
        <title>The Aegilops tauschii genome reveals multiple impacts of transposons.</title>
        <authorList>
            <person name="Zhao G."/>
            <person name="Zou C."/>
            <person name="Li K."/>
            <person name="Wang K."/>
            <person name="Li T."/>
            <person name="Gao L."/>
            <person name="Zhang X."/>
            <person name="Wang H."/>
            <person name="Yang Z."/>
            <person name="Liu X."/>
            <person name="Jiang W."/>
            <person name="Mao L."/>
            <person name="Kong X."/>
            <person name="Jiao Y."/>
            <person name="Jia J."/>
        </authorList>
    </citation>
    <scope>NUCLEOTIDE SEQUENCE [LARGE SCALE GENOMIC DNA]</scope>
    <source>
        <strain evidence="3">cv. AL8/78</strain>
    </source>
</reference>
<evidence type="ECO:0000313" key="2">
    <source>
        <dbReference type="EnsemblPlants" id="AET7Gv20336800.17"/>
    </source>
</evidence>
<reference evidence="2" key="4">
    <citation type="submission" date="2019-03" db="UniProtKB">
        <authorList>
            <consortium name="EnsemblPlants"/>
        </authorList>
    </citation>
    <scope>IDENTIFICATION</scope>
</reference>
<protein>
    <submittedName>
        <fullName evidence="2">Uncharacterized protein</fullName>
    </submittedName>
</protein>
<proteinExistence type="predicted"/>
<evidence type="ECO:0000313" key="3">
    <source>
        <dbReference type="Proteomes" id="UP000015105"/>
    </source>
</evidence>
<name>A0A453QVC1_AEGTS</name>
<dbReference type="EnsemblPlants" id="AET7Gv20336800.17">
    <property type="protein sequence ID" value="AET7Gv20336800.17"/>
    <property type="gene ID" value="AET7Gv20336800"/>
</dbReference>
<dbReference type="Gramene" id="AET7Gv20336800.17">
    <property type="protein sequence ID" value="AET7Gv20336800.17"/>
    <property type="gene ID" value="AET7Gv20336800"/>
</dbReference>
<dbReference type="AlphaFoldDB" id="A0A453QVC1"/>
<reference evidence="2" key="3">
    <citation type="journal article" date="2017" name="Nature">
        <title>Genome sequence of the progenitor of the wheat D genome Aegilops tauschii.</title>
        <authorList>
            <person name="Luo M.C."/>
            <person name="Gu Y.Q."/>
            <person name="Puiu D."/>
            <person name="Wang H."/>
            <person name="Twardziok S.O."/>
            <person name="Deal K.R."/>
            <person name="Huo N."/>
            <person name="Zhu T."/>
            <person name="Wang L."/>
            <person name="Wang Y."/>
            <person name="McGuire P.E."/>
            <person name="Liu S."/>
            <person name="Long H."/>
            <person name="Ramasamy R.K."/>
            <person name="Rodriguez J.C."/>
            <person name="Van S.L."/>
            <person name="Yuan L."/>
            <person name="Wang Z."/>
            <person name="Xia Z."/>
            <person name="Xiao L."/>
            <person name="Anderson O.D."/>
            <person name="Ouyang S."/>
            <person name="Liang Y."/>
            <person name="Zimin A.V."/>
            <person name="Pertea G."/>
            <person name="Qi P."/>
            <person name="Bennetzen J.L."/>
            <person name="Dai X."/>
            <person name="Dawson M.W."/>
            <person name="Muller H.G."/>
            <person name="Kugler K."/>
            <person name="Rivarola-Duarte L."/>
            <person name="Spannagl M."/>
            <person name="Mayer K.F.X."/>
            <person name="Lu F.H."/>
            <person name="Bevan M.W."/>
            <person name="Leroy P."/>
            <person name="Li P."/>
            <person name="You F.M."/>
            <person name="Sun Q."/>
            <person name="Liu Z."/>
            <person name="Lyons E."/>
            <person name="Wicker T."/>
            <person name="Salzberg S.L."/>
            <person name="Devos K.M."/>
            <person name="Dvorak J."/>
        </authorList>
    </citation>
    <scope>NUCLEOTIDE SEQUENCE [LARGE SCALE GENOMIC DNA]</scope>
    <source>
        <strain evidence="2">cv. AL8/78</strain>
    </source>
</reference>
<feature type="compositionally biased region" description="Polar residues" evidence="1">
    <location>
        <begin position="15"/>
        <end position="26"/>
    </location>
</feature>
<organism evidence="2 3">
    <name type="scientific">Aegilops tauschii subsp. strangulata</name>
    <name type="common">Goatgrass</name>
    <dbReference type="NCBI Taxonomy" id="200361"/>
    <lineage>
        <taxon>Eukaryota</taxon>
        <taxon>Viridiplantae</taxon>
        <taxon>Streptophyta</taxon>
        <taxon>Embryophyta</taxon>
        <taxon>Tracheophyta</taxon>
        <taxon>Spermatophyta</taxon>
        <taxon>Magnoliopsida</taxon>
        <taxon>Liliopsida</taxon>
        <taxon>Poales</taxon>
        <taxon>Poaceae</taxon>
        <taxon>BOP clade</taxon>
        <taxon>Pooideae</taxon>
        <taxon>Triticodae</taxon>
        <taxon>Triticeae</taxon>
        <taxon>Triticinae</taxon>
        <taxon>Aegilops</taxon>
    </lineage>
</organism>
<keyword evidence="3" id="KW-1185">Reference proteome</keyword>
<feature type="region of interest" description="Disordered" evidence="1">
    <location>
        <begin position="1"/>
        <end position="26"/>
    </location>
</feature>
<evidence type="ECO:0000256" key="1">
    <source>
        <dbReference type="SAM" id="MobiDB-lite"/>
    </source>
</evidence>